<gene>
    <name evidence="6" type="ORF">ACFPN1_04055</name>
</gene>
<evidence type="ECO:0000256" key="5">
    <source>
        <dbReference type="SAM" id="SignalP"/>
    </source>
</evidence>
<keyword evidence="7" id="KW-1185">Reference proteome</keyword>
<proteinExistence type="inferred from homology"/>
<protein>
    <submittedName>
        <fullName evidence="6">Sugar ABC transporter substrate-binding protein</fullName>
    </submittedName>
</protein>
<comment type="similarity">
    <text evidence="2">Belongs to the bacterial solute-binding protein 1 family.</text>
</comment>
<comment type="caution">
    <text evidence="6">The sequence shown here is derived from an EMBL/GenBank/DDBJ whole genome shotgun (WGS) entry which is preliminary data.</text>
</comment>
<evidence type="ECO:0000256" key="3">
    <source>
        <dbReference type="ARBA" id="ARBA00022448"/>
    </source>
</evidence>
<organism evidence="6 7">
    <name type="scientific">Lysobacter yangpyeongensis</name>
    <dbReference type="NCBI Taxonomy" id="346182"/>
    <lineage>
        <taxon>Bacteria</taxon>
        <taxon>Pseudomonadati</taxon>
        <taxon>Pseudomonadota</taxon>
        <taxon>Gammaproteobacteria</taxon>
        <taxon>Lysobacterales</taxon>
        <taxon>Lysobacteraceae</taxon>
        <taxon>Lysobacter</taxon>
    </lineage>
</organism>
<dbReference type="InterPro" id="IPR050490">
    <property type="entry name" value="Bact_solute-bd_prot1"/>
</dbReference>
<dbReference type="Proteomes" id="UP001596036">
    <property type="component" value="Unassembled WGS sequence"/>
</dbReference>
<feature type="signal peptide" evidence="5">
    <location>
        <begin position="1"/>
        <end position="21"/>
    </location>
</feature>
<comment type="subcellular location">
    <subcellularLocation>
        <location evidence="1">Periplasm</location>
    </subcellularLocation>
</comment>
<evidence type="ECO:0000256" key="1">
    <source>
        <dbReference type="ARBA" id="ARBA00004418"/>
    </source>
</evidence>
<evidence type="ECO:0000313" key="6">
    <source>
        <dbReference type="EMBL" id="MFC5569243.1"/>
    </source>
</evidence>
<keyword evidence="3" id="KW-0813">Transport</keyword>
<keyword evidence="4 5" id="KW-0732">Signal</keyword>
<feature type="chain" id="PRO_5045378178" evidence="5">
    <location>
        <begin position="22"/>
        <end position="426"/>
    </location>
</feature>
<dbReference type="PANTHER" id="PTHR43649">
    <property type="entry name" value="ARABINOSE-BINDING PROTEIN-RELATED"/>
    <property type="match status" value="1"/>
</dbReference>
<evidence type="ECO:0000256" key="2">
    <source>
        <dbReference type="ARBA" id="ARBA00008520"/>
    </source>
</evidence>
<dbReference type="PANTHER" id="PTHR43649:SF34">
    <property type="entry name" value="ABC TRANSPORTER PERIPLASMIC-BINDING PROTEIN YCJN-RELATED"/>
    <property type="match status" value="1"/>
</dbReference>
<dbReference type="InterPro" id="IPR006059">
    <property type="entry name" value="SBP"/>
</dbReference>
<evidence type="ECO:0000256" key="4">
    <source>
        <dbReference type="ARBA" id="ARBA00022729"/>
    </source>
</evidence>
<sequence>MRIACRVAGAVLLVLTLVTCAKTTDRREVVRFWAMGFEGEMVVRLIPEFERRHPGIHIVVQQMPLISSHEKLLTAFAGDALPDVCAIGNTWVSEFALLGALAPLDRRIAATPSMQVSDYFPGAWDTGVIDGATYAVPWYVETRLPFYRRDLAEQAGIRTPPRTWDEWKRALAAVKREVGPRRYAILLPLNEHEPLLNLGIQAEEPLLRDNGRYGNFRSPGFKRALAFYREIFDRHWAPLASNTQIANVWDEFGRGYFSYYINGPWNIAEFRKRLPPQVQSAWMTMPLPGEKGPGASVAGGASFVLFNHSPHQDAAWKFVAYLSEPATQLRFHTVTGNLPPRRSAWEARAFTADPYARAFRDQLERAKPAPKVPEWERIANEIKLVGEQLANGRLSVDEAAAELDRRADRILEKRRWMLDRQAAGAP</sequence>
<reference evidence="7" key="1">
    <citation type="journal article" date="2019" name="Int. J. Syst. Evol. Microbiol.">
        <title>The Global Catalogue of Microorganisms (GCM) 10K type strain sequencing project: providing services to taxonomists for standard genome sequencing and annotation.</title>
        <authorList>
            <consortium name="The Broad Institute Genomics Platform"/>
            <consortium name="The Broad Institute Genome Sequencing Center for Infectious Disease"/>
            <person name="Wu L."/>
            <person name="Ma J."/>
        </authorList>
    </citation>
    <scope>NUCLEOTIDE SEQUENCE [LARGE SCALE GENOMIC DNA]</scope>
    <source>
        <strain evidence="7">KACC 11407</strain>
    </source>
</reference>
<name>A0ABW0SJK4_9GAMM</name>
<dbReference type="RefSeq" id="WP_386753213.1">
    <property type="nucleotide sequence ID" value="NZ_JBHSNM010000001.1"/>
</dbReference>
<accession>A0ABW0SJK4</accession>
<dbReference type="CDD" id="cd14747">
    <property type="entry name" value="PBP2_MalE"/>
    <property type="match status" value="1"/>
</dbReference>
<dbReference type="SUPFAM" id="SSF53850">
    <property type="entry name" value="Periplasmic binding protein-like II"/>
    <property type="match status" value="1"/>
</dbReference>
<dbReference type="EMBL" id="JBHSNM010000001">
    <property type="protein sequence ID" value="MFC5569243.1"/>
    <property type="molecule type" value="Genomic_DNA"/>
</dbReference>
<evidence type="ECO:0000313" key="7">
    <source>
        <dbReference type="Proteomes" id="UP001596036"/>
    </source>
</evidence>
<dbReference type="Pfam" id="PF13416">
    <property type="entry name" value="SBP_bac_8"/>
    <property type="match status" value="1"/>
</dbReference>
<dbReference type="Gene3D" id="3.40.190.10">
    <property type="entry name" value="Periplasmic binding protein-like II"/>
    <property type="match status" value="2"/>
</dbReference>